<dbReference type="SUPFAM" id="SSF50985">
    <property type="entry name" value="RCC1/BLIP-II"/>
    <property type="match status" value="1"/>
</dbReference>
<keyword evidence="4" id="KW-1185">Reference proteome</keyword>
<evidence type="ECO:0000256" key="1">
    <source>
        <dbReference type="PROSITE-ProRule" id="PRU00235"/>
    </source>
</evidence>
<dbReference type="InterPro" id="IPR000408">
    <property type="entry name" value="Reg_chr_condens"/>
</dbReference>
<sequence length="180" mass="20063">LISNICSRGELGIGLIPRVCELTWLEALEGVHVVAIAAAGWHSAALTGDGDVYLWGWNHRGQLGDEKEKVELYPSPLDLDLRVVKVEVKEHLTALWVAEDGDEPSILMGSCEIGMPPIRLQYYNQVLDKKPKILPNWSTEDPQVDVVFLNGKERGDHGSLDYIGQEGPGEEFEHPIRDRD</sequence>
<gene>
    <name evidence="3" type="ORF">ANCCAN_30393</name>
</gene>
<dbReference type="PROSITE" id="PS50012">
    <property type="entry name" value="RCC1_3"/>
    <property type="match status" value="1"/>
</dbReference>
<evidence type="ECO:0000313" key="3">
    <source>
        <dbReference type="EMBL" id="RCN23918.1"/>
    </source>
</evidence>
<accession>A0A368EXA7</accession>
<reference evidence="3 4" key="1">
    <citation type="submission" date="2014-10" db="EMBL/GenBank/DDBJ databases">
        <title>Draft genome of the hookworm Ancylostoma caninum.</title>
        <authorList>
            <person name="Mitreva M."/>
        </authorList>
    </citation>
    <scope>NUCLEOTIDE SEQUENCE [LARGE SCALE GENOMIC DNA]</scope>
    <source>
        <strain evidence="3 4">Baltimore</strain>
    </source>
</reference>
<feature type="repeat" description="RCC1" evidence="1">
    <location>
        <begin position="50"/>
        <end position="99"/>
    </location>
</feature>
<evidence type="ECO:0000313" key="4">
    <source>
        <dbReference type="Proteomes" id="UP000252519"/>
    </source>
</evidence>
<evidence type="ECO:0000256" key="2">
    <source>
        <dbReference type="SAM" id="MobiDB-lite"/>
    </source>
</evidence>
<dbReference type="OrthoDB" id="5370059at2759"/>
<feature type="region of interest" description="Disordered" evidence="2">
    <location>
        <begin position="158"/>
        <end position="180"/>
    </location>
</feature>
<proteinExistence type="predicted"/>
<dbReference type="InterPro" id="IPR052830">
    <property type="entry name" value="RCC1_domain-containing"/>
</dbReference>
<dbReference type="InterPro" id="IPR009091">
    <property type="entry name" value="RCC1/BLIP-II"/>
</dbReference>
<dbReference type="AlphaFoldDB" id="A0A368EXA7"/>
<organism evidence="3 4">
    <name type="scientific">Ancylostoma caninum</name>
    <name type="common">Dog hookworm</name>
    <dbReference type="NCBI Taxonomy" id="29170"/>
    <lineage>
        <taxon>Eukaryota</taxon>
        <taxon>Metazoa</taxon>
        <taxon>Ecdysozoa</taxon>
        <taxon>Nematoda</taxon>
        <taxon>Chromadorea</taxon>
        <taxon>Rhabditida</taxon>
        <taxon>Rhabditina</taxon>
        <taxon>Rhabditomorpha</taxon>
        <taxon>Strongyloidea</taxon>
        <taxon>Ancylostomatidae</taxon>
        <taxon>Ancylostomatinae</taxon>
        <taxon>Ancylostoma</taxon>
    </lineage>
</organism>
<dbReference type="Gene3D" id="2.130.10.30">
    <property type="entry name" value="Regulator of chromosome condensation 1/beta-lactamase-inhibitor protein II"/>
    <property type="match status" value="1"/>
</dbReference>
<dbReference type="PANTHER" id="PTHR46849:SF1">
    <property type="entry name" value="RCC1 DOMAIN-CONTAINING PROTEIN 1"/>
    <property type="match status" value="1"/>
</dbReference>
<feature type="compositionally biased region" description="Basic and acidic residues" evidence="2">
    <location>
        <begin position="171"/>
        <end position="180"/>
    </location>
</feature>
<comment type="caution">
    <text evidence="3">The sequence shown here is derived from an EMBL/GenBank/DDBJ whole genome shotgun (WGS) entry which is preliminary data.</text>
</comment>
<dbReference type="STRING" id="29170.A0A368EXA7"/>
<dbReference type="Pfam" id="PF00415">
    <property type="entry name" value="RCC1"/>
    <property type="match status" value="1"/>
</dbReference>
<dbReference type="PANTHER" id="PTHR46849">
    <property type="entry name" value="RCC1 DOMAIN-CONTAINING PROTEIN 1"/>
    <property type="match status" value="1"/>
</dbReference>
<dbReference type="EMBL" id="JOJR01024649">
    <property type="protein sequence ID" value="RCN23918.1"/>
    <property type="molecule type" value="Genomic_DNA"/>
</dbReference>
<protein>
    <recommendedName>
        <fullName evidence="5">Regulator of condensation</fullName>
    </recommendedName>
</protein>
<dbReference type="Proteomes" id="UP000252519">
    <property type="component" value="Unassembled WGS sequence"/>
</dbReference>
<evidence type="ECO:0008006" key="5">
    <source>
        <dbReference type="Google" id="ProtNLM"/>
    </source>
</evidence>
<feature type="non-terminal residue" evidence="3">
    <location>
        <position position="1"/>
    </location>
</feature>
<name>A0A368EXA7_ANCCA</name>